<dbReference type="OrthoDB" id="7595389at2"/>
<proteinExistence type="predicted"/>
<dbReference type="EMBL" id="PDOA01000002">
    <property type="protein sequence ID" value="PWC30215.1"/>
    <property type="molecule type" value="Genomic_DNA"/>
</dbReference>
<protein>
    <submittedName>
        <fullName evidence="4">GNAT family N-acetyltransferase</fullName>
    </submittedName>
</protein>
<dbReference type="SUPFAM" id="SSF55729">
    <property type="entry name" value="Acyl-CoA N-acyltransferases (Nat)"/>
    <property type="match status" value="1"/>
</dbReference>
<name>A0A2U1V8R8_9PROT</name>
<dbReference type="InterPro" id="IPR016181">
    <property type="entry name" value="Acyl_CoA_acyltransferase"/>
</dbReference>
<keyword evidence="1 4" id="KW-0808">Transferase</keyword>
<dbReference type="InterPro" id="IPR000182">
    <property type="entry name" value="GNAT_dom"/>
</dbReference>
<dbReference type="PANTHER" id="PTHR43877">
    <property type="entry name" value="AMINOALKYLPHOSPHONATE N-ACETYLTRANSFERASE-RELATED-RELATED"/>
    <property type="match status" value="1"/>
</dbReference>
<comment type="caution">
    <text evidence="4">The sequence shown here is derived from an EMBL/GenBank/DDBJ whole genome shotgun (WGS) entry which is preliminary data.</text>
</comment>
<evidence type="ECO:0000256" key="2">
    <source>
        <dbReference type="ARBA" id="ARBA00023315"/>
    </source>
</evidence>
<dbReference type="GO" id="GO:0016747">
    <property type="term" value="F:acyltransferase activity, transferring groups other than amino-acyl groups"/>
    <property type="evidence" value="ECO:0007669"/>
    <property type="project" value="InterPro"/>
</dbReference>
<evidence type="ECO:0000313" key="4">
    <source>
        <dbReference type="EMBL" id="PWC30215.1"/>
    </source>
</evidence>
<reference evidence="5" key="1">
    <citation type="submission" date="2017-10" db="EMBL/GenBank/DDBJ databases">
        <authorList>
            <person name="Toshchakov S.V."/>
            <person name="Goeva M.A."/>
        </authorList>
    </citation>
    <scope>NUCLEOTIDE SEQUENCE [LARGE SCALE GENOMIC DNA]</scope>
    <source>
        <strain evidence="5">JR1/69-1-13</strain>
    </source>
</reference>
<evidence type="ECO:0000256" key="1">
    <source>
        <dbReference type="ARBA" id="ARBA00022679"/>
    </source>
</evidence>
<organism evidence="4 5">
    <name type="scientific">Teichococcus aestuarii</name>
    <dbReference type="NCBI Taxonomy" id="568898"/>
    <lineage>
        <taxon>Bacteria</taxon>
        <taxon>Pseudomonadati</taxon>
        <taxon>Pseudomonadota</taxon>
        <taxon>Alphaproteobacteria</taxon>
        <taxon>Acetobacterales</taxon>
        <taxon>Roseomonadaceae</taxon>
        <taxon>Roseomonas</taxon>
    </lineage>
</organism>
<dbReference type="InterPro" id="IPR050832">
    <property type="entry name" value="Bact_Acetyltransf"/>
</dbReference>
<evidence type="ECO:0000259" key="3">
    <source>
        <dbReference type="PROSITE" id="PS51186"/>
    </source>
</evidence>
<dbReference type="Proteomes" id="UP000245048">
    <property type="component" value="Unassembled WGS sequence"/>
</dbReference>
<sequence>MGGAPPPAATIRPARAADLPGMLALYRHLNPEDPPLSPEAAAPAWAALLARATVFLAEAEEFPVASCTLVVVPSVLRGLRPYALVENVVTHAGWRRRGLGHAVLHAALAAARAEGCYKVMLATGSKEPGTLRFYETAGFAAGTKTFFEWRDLPPRHGA</sequence>
<dbReference type="Gene3D" id="3.40.630.30">
    <property type="match status" value="1"/>
</dbReference>
<evidence type="ECO:0000313" key="5">
    <source>
        <dbReference type="Proteomes" id="UP000245048"/>
    </source>
</evidence>
<feature type="domain" description="N-acetyltransferase" evidence="3">
    <location>
        <begin position="9"/>
        <end position="158"/>
    </location>
</feature>
<keyword evidence="5" id="KW-1185">Reference proteome</keyword>
<keyword evidence="2" id="KW-0012">Acyltransferase</keyword>
<accession>A0A2U1V8R8</accession>
<dbReference type="Pfam" id="PF00583">
    <property type="entry name" value="Acetyltransf_1"/>
    <property type="match status" value="1"/>
</dbReference>
<dbReference type="RefSeq" id="WP_109515850.1">
    <property type="nucleotide sequence ID" value="NZ_PDOA01000002.1"/>
</dbReference>
<gene>
    <name evidence="4" type="ORF">CR165_05055</name>
</gene>
<dbReference type="AlphaFoldDB" id="A0A2U1V8R8"/>
<dbReference type="PROSITE" id="PS51186">
    <property type="entry name" value="GNAT"/>
    <property type="match status" value="1"/>
</dbReference>